<dbReference type="OrthoDB" id="418748at2759"/>
<dbReference type="Proteomes" id="UP000691718">
    <property type="component" value="Unassembled WGS sequence"/>
</dbReference>
<sequence length="162" mass="19004">MYCNFSNANANVIPCPSIESNPLKRVEEFKYLGSIVAPKACIERDIQNRTQTAWLKWRSLSGIICDSRMPFKIKANVYKRAVRPALLYGSECCPMRKTDEQKLQVTEMKMLRWSGGVSRTDKIRNDYIRGSFKVAMVHEKLREIRLRWYGHVMRRDDDHMTI</sequence>
<evidence type="ECO:0000313" key="1">
    <source>
        <dbReference type="EMBL" id="CAG4978243.1"/>
    </source>
</evidence>
<dbReference type="PANTHER" id="PTHR46238:SF8">
    <property type="entry name" value="ENDONUCLEASE_EXONUCLEASE_PHOSPHATASE DOMAIN-CONTAINING PROTEIN"/>
    <property type="match status" value="1"/>
</dbReference>
<dbReference type="EMBL" id="CAJQZP010000693">
    <property type="protein sequence ID" value="CAG4978243.1"/>
    <property type="molecule type" value="Genomic_DNA"/>
</dbReference>
<organism evidence="1 2">
    <name type="scientific">Parnassius apollo</name>
    <name type="common">Apollo butterfly</name>
    <name type="synonym">Papilio apollo</name>
    <dbReference type="NCBI Taxonomy" id="110799"/>
    <lineage>
        <taxon>Eukaryota</taxon>
        <taxon>Metazoa</taxon>
        <taxon>Ecdysozoa</taxon>
        <taxon>Arthropoda</taxon>
        <taxon>Hexapoda</taxon>
        <taxon>Insecta</taxon>
        <taxon>Pterygota</taxon>
        <taxon>Neoptera</taxon>
        <taxon>Endopterygota</taxon>
        <taxon>Lepidoptera</taxon>
        <taxon>Glossata</taxon>
        <taxon>Ditrysia</taxon>
        <taxon>Papilionoidea</taxon>
        <taxon>Papilionidae</taxon>
        <taxon>Parnassiinae</taxon>
        <taxon>Parnassini</taxon>
        <taxon>Parnassius</taxon>
        <taxon>Parnassius</taxon>
    </lineage>
</organism>
<keyword evidence="2" id="KW-1185">Reference proteome</keyword>
<dbReference type="AlphaFoldDB" id="A0A8S3WSA8"/>
<name>A0A8S3WSA8_PARAO</name>
<proteinExistence type="predicted"/>
<gene>
    <name evidence="1" type="ORF">PAPOLLO_LOCUS9595</name>
</gene>
<comment type="caution">
    <text evidence="1">The sequence shown here is derived from an EMBL/GenBank/DDBJ whole genome shotgun (WGS) entry which is preliminary data.</text>
</comment>
<protein>
    <submittedName>
        <fullName evidence="1">(apollo) hypothetical protein</fullName>
    </submittedName>
</protein>
<evidence type="ECO:0000313" key="2">
    <source>
        <dbReference type="Proteomes" id="UP000691718"/>
    </source>
</evidence>
<accession>A0A8S3WSA8</accession>
<dbReference type="PANTHER" id="PTHR46238">
    <property type="entry name" value="REVERSE TRANSCRIPTASE DOMAIN-CONTAINING PROTEIN"/>
    <property type="match status" value="1"/>
</dbReference>
<reference evidence="1" key="1">
    <citation type="submission" date="2021-04" db="EMBL/GenBank/DDBJ databases">
        <authorList>
            <person name="Tunstrom K."/>
        </authorList>
    </citation>
    <scope>NUCLEOTIDE SEQUENCE</scope>
</reference>